<evidence type="ECO:0000313" key="3">
    <source>
        <dbReference type="Proteomes" id="UP001216150"/>
    </source>
</evidence>
<gene>
    <name evidence="2" type="ORF">N7450_011406</name>
</gene>
<organism evidence="2 3">
    <name type="scientific">Penicillium hetheringtonii</name>
    <dbReference type="NCBI Taxonomy" id="911720"/>
    <lineage>
        <taxon>Eukaryota</taxon>
        <taxon>Fungi</taxon>
        <taxon>Dikarya</taxon>
        <taxon>Ascomycota</taxon>
        <taxon>Pezizomycotina</taxon>
        <taxon>Eurotiomycetes</taxon>
        <taxon>Eurotiomycetidae</taxon>
        <taxon>Eurotiales</taxon>
        <taxon>Aspergillaceae</taxon>
        <taxon>Penicillium</taxon>
    </lineage>
</organism>
<accession>A0AAD6DAU8</accession>
<protein>
    <submittedName>
        <fullName evidence="2">Uncharacterized protein</fullName>
    </submittedName>
</protein>
<keyword evidence="1" id="KW-0732">Signal</keyword>
<reference evidence="2 3" key="1">
    <citation type="journal article" date="2023" name="IMA Fungus">
        <title>Comparative genomic study of the Penicillium genus elucidates a diverse pangenome and 15 lateral gene transfer events.</title>
        <authorList>
            <person name="Petersen C."/>
            <person name="Sorensen T."/>
            <person name="Nielsen M.R."/>
            <person name="Sondergaard T.E."/>
            <person name="Sorensen J.L."/>
            <person name="Fitzpatrick D.A."/>
            <person name="Frisvad J.C."/>
            <person name="Nielsen K.L."/>
        </authorList>
    </citation>
    <scope>NUCLEOTIDE SEQUENCE [LARGE SCALE GENOMIC DNA]</scope>
    <source>
        <strain evidence="2 3">IBT 29057</strain>
    </source>
</reference>
<dbReference type="AlphaFoldDB" id="A0AAD6DAU8"/>
<dbReference type="EMBL" id="JAQJAC010000010">
    <property type="protein sequence ID" value="KAJ5568920.1"/>
    <property type="molecule type" value="Genomic_DNA"/>
</dbReference>
<feature type="chain" id="PRO_5042179491" evidence="1">
    <location>
        <begin position="17"/>
        <end position="76"/>
    </location>
</feature>
<keyword evidence="3" id="KW-1185">Reference proteome</keyword>
<feature type="signal peptide" evidence="1">
    <location>
        <begin position="1"/>
        <end position="16"/>
    </location>
</feature>
<sequence length="76" mass="9115">MLDLFLCLWNFYVVQSAKHIQLEREYSALFQSKKLLECETKLLRQRCEEQVLLLWDRRQTAHAIQDAASEVLEEMN</sequence>
<comment type="caution">
    <text evidence="2">The sequence shown here is derived from an EMBL/GenBank/DDBJ whole genome shotgun (WGS) entry which is preliminary data.</text>
</comment>
<name>A0AAD6DAU8_9EURO</name>
<evidence type="ECO:0000313" key="2">
    <source>
        <dbReference type="EMBL" id="KAJ5568920.1"/>
    </source>
</evidence>
<dbReference type="Proteomes" id="UP001216150">
    <property type="component" value="Unassembled WGS sequence"/>
</dbReference>
<evidence type="ECO:0000256" key="1">
    <source>
        <dbReference type="SAM" id="SignalP"/>
    </source>
</evidence>
<proteinExistence type="predicted"/>